<dbReference type="InterPro" id="IPR007302">
    <property type="entry name" value="CP_ATPgrasp"/>
</dbReference>
<dbReference type="EMBL" id="CP006835">
    <property type="protein sequence ID" value="AGZ53437.1"/>
    <property type="molecule type" value="Genomic_DNA"/>
</dbReference>
<dbReference type="KEGG" id="mkn:MKAN_26385"/>
<sequence>MAPADVTWGTGRAMADADHLLDGYRTARAQQALFDLRNGPGTGYDEFVDADGKVRPAWTELADAVAERGRAGLDRLRTVVHSLIDHDGISYTGADPTRDEHSAHGLEPGPWRLDTLPLVVSAEDWAVLEAGLVQRSRLLDAMLADLYGARSLLTEGVLPAELVFAHPGYVRRAKGITVPGRQLFLHACDLSRIPDGSYQVNADWTQAPSGAGYALADRRVIAHAIPDLYERIAPRPTTPFAQALRLALIDAAPDVAQDPVVVVLSPGIYSETAFDQAYLATLLGFPLVESADLVVRDGKLWMRSLGTLKRVDVVLRRVDADYADPLDLRADSRLGVVGLVEAQHRGTVTVVNTLGSGILESPGLLRFLPELARRLLGEEPLLPTAAVYWGGIASERSHLLANLPSLLIRSTVGRKTLAGPTLSSRQLADLAARIEAMPWQWAGQELPTFSSAPTDHAGMLTSAGVGMRLFTVAQRGGYAPMIGGLGYVLAPGAAAYMLKSVAAKDVWVRPTERAIAEAVTVTTLPPALKTGAGTRAVSSPRVLSDLFWMGRYGERAENMARLLIVARERYHVFRHQQHTEESECVPVLMAALGQITGTDTGAAHDHAEMIAVAPSMLWSMTVDLERPGSLVQSVEGLALCARAVRDQLSNDTWMVLAGVERAVALRSDPPQSLAEADALLAEAQAQTLAGMLTLAGVAAESMVRDAGWTMMDIGKRIERGLWLTALLADTLTAVRGVAAEQTIIESTLEACESSVSYRRRTVGKVSVAAVTDLMLFDPQNPRSLVYQLERLRADLKDLPGSSGSSRPERMVDEINTRLRRSDPAELEGVVDGRRTELADLLTAIHAALRDVADVITATQLKLPGGMQPLWGPEERRTMPA</sequence>
<dbReference type="GeneID" id="29700302"/>
<evidence type="ECO:0000259" key="2">
    <source>
        <dbReference type="Pfam" id="PF04174"/>
    </source>
</evidence>
<dbReference type="eggNOG" id="COG2308">
    <property type="taxonomic scope" value="Bacteria"/>
</dbReference>
<reference evidence="3 4" key="1">
    <citation type="submission" date="2013-10" db="EMBL/GenBank/DDBJ databases">
        <title>Genome sequence of Mycobacterium kansasii.</title>
        <authorList>
            <consortium name="McGill University Mycobacterium genome consortium"/>
            <person name="Veyrier F.J."/>
            <person name="Behr M.A."/>
        </authorList>
    </citation>
    <scope>NUCLEOTIDE SEQUENCE [LARGE SCALE GENOMIC DNA]</scope>
    <source>
        <strain evidence="3 4">ATCC 12478</strain>
    </source>
</reference>
<dbReference type="Pfam" id="PF04174">
    <property type="entry name" value="CP_ATPgrasp_1"/>
    <property type="match status" value="1"/>
</dbReference>
<protein>
    <submittedName>
        <fullName evidence="3">Uncharacterized protein</fullName>
    </submittedName>
</protein>
<feature type="domain" description="DUF403" evidence="1">
    <location>
        <begin position="540"/>
        <end position="858"/>
    </location>
</feature>
<evidence type="ECO:0000313" key="3">
    <source>
        <dbReference type="EMBL" id="AGZ53437.1"/>
    </source>
</evidence>
<dbReference type="PANTHER" id="PTHR34595:SF2">
    <property type="entry name" value="BLR2978 PROTEIN"/>
    <property type="match status" value="1"/>
</dbReference>
<dbReference type="Gene3D" id="3.40.50.11290">
    <property type="match status" value="1"/>
</dbReference>
<dbReference type="Gene3D" id="3.30.1490.270">
    <property type="match status" value="1"/>
</dbReference>
<evidence type="ECO:0000259" key="1">
    <source>
        <dbReference type="Pfam" id="PF04168"/>
    </source>
</evidence>
<accession>U5WWW5</accession>
<dbReference type="HOGENOM" id="CLU_013951_0_1_11"/>
<dbReference type="InterPro" id="IPR051680">
    <property type="entry name" value="ATP-dep_Glu-Cys_Ligase-2"/>
</dbReference>
<proteinExistence type="predicted"/>
<dbReference type="Pfam" id="PF04168">
    <property type="entry name" value="Alpha-E"/>
    <property type="match status" value="1"/>
</dbReference>
<evidence type="ECO:0000313" key="4">
    <source>
        <dbReference type="Proteomes" id="UP000017786"/>
    </source>
</evidence>
<gene>
    <name evidence="3" type="ORF">MKAN_26385</name>
</gene>
<dbReference type="Proteomes" id="UP000017786">
    <property type="component" value="Chromosome"/>
</dbReference>
<dbReference type="RefSeq" id="WP_023373025.1">
    <property type="nucleotide sequence ID" value="NC_022663.1"/>
</dbReference>
<dbReference type="PANTHER" id="PTHR34595">
    <property type="entry name" value="BLR5612 PROTEIN"/>
    <property type="match status" value="1"/>
</dbReference>
<dbReference type="eggNOG" id="COG2307">
    <property type="taxonomic scope" value="Bacteria"/>
</dbReference>
<dbReference type="AlphaFoldDB" id="U5WWW5"/>
<organism evidence="3 4">
    <name type="scientific">Mycobacterium kansasii ATCC 12478</name>
    <dbReference type="NCBI Taxonomy" id="557599"/>
    <lineage>
        <taxon>Bacteria</taxon>
        <taxon>Bacillati</taxon>
        <taxon>Actinomycetota</taxon>
        <taxon>Actinomycetes</taxon>
        <taxon>Mycobacteriales</taxon>
        <taxon>Mycobacteriaceae</taxon>
        <taxon>Mycobacterium</taxon>
    </lineage>
</organism>
<dbReference type="OrthoDB" id="9803842at2"/>
<name>U5WWW5_MYCKA</name>
<feature type="domain" description="Circularly permuted ATPgrasp" evidence="2">
    <location>
        <begin position="117"/>
        <end position="444"/>
    </location>
</feature>
<dbReference type="InterPro" id="IPR007296">
    <property type="entry name" value="DUF403"/>
</dbReference>
<dbReference type="FunFam" id="3.40.50.11290:FF:000001">
    <property type="entry name" value="Hypothetical alanine and leucine rich protein"/>
    <property type="match status" value="1"/>
</dbReference>